<proteinExistence type="predicted"/>
<reference evidence="2 3" key="1">
    <citation type="submission" date="2019-12" db="EMBL/GenBank/DDBJ databases">
        <title>Roseobacter cerasinus sp. nov., isolated from seawater around aquaculture.</title>
        <authorList>
            <person name="Muramatsu S."/>
            <person name="Takabe Y."/>
            <person name="Mori K."/>
            <person name="Takaichi S."/>
            <person name="Hanada S."/>
        </authorList>
    </citation>
    <scope>NUCLEOTIDE SEQUENCE [LARGE SCALE GENOMIC DNA]</scope>
    <source>
        <strain evidence="2 3">AI77</strain>
    </source>
</reference>
<evidence type="ECO:0000259" key="1">
    <source>
        <dbReference type="Pfam" id="PF01593"/>
    </source>
</evidence>
<feature type="domain" description="Amine oxidase" evidence="1">
    <location>
        <begin position="110"/>
        <end position="323"/>
    </location>
</feature>
<dbReference type="EMBL" id="BLIV01000012">
    <property type="protein sequence ID" value="GFE52412.1"/>
    <property type="molecule type" value="Genomic_DNA"/>
</dbReference>
<dbReference type="OrthoDB" id="5792777at2"/>
<dbReference type="Gene3D" id="3.50.50.60">
    <property type="entry name" value="FAD/NAD(P)-binding domain"/>
    <property type="match status" value="1"/>
</dbReference>
<dbReference type="InterPro" id="IPR002937">
    <property type="entry name" value="Amino_oxidase"/>
</dbReference>
<dbReference type="Pfam" id="PF01593">
    <property type="entry name" value="Amino_oxidase"/>
    <property type="match status" value="1"/>
</dbReference>
<sequence>MGEKQRIAVIGAGLTGLTVARALAETASVAVIEKSRGLGGRMATRRAEPFAFDHGTQYFSAKSPAFETFLAPYIAAGTVKPWAPKSVILPQDAGDAPVWASPRYVAAPSMTALAKALASDLDVTRGWQVETLHREQAGWLLINREGQQLGPFDWVVSTAPLPQTAALLPTSFAGGSAFSQARMQGCYSLMLGFADPLPLAWEAAWVREGPLAWIAVDSSKPGRGGPQAIVAQTSNDWAEANLERPQEEVRDELRDAFATATGQDPSGAAYISLHRWRYANVPVPADAPFLIDQESGLAAAGDWCGAGKVEAAFESATALAAALMPSLQGARVLTP</sequence>
<dbReference type="PANTHER" id="PTHR16128:SF5">
    <property type="entry name" value="FAD_NAD(P)-BINDING OXIDOREDUCTASE FAMILY PROTEIN"/>
    <property type="match status" value="1"/>
</dbReference>
<keyword evidence="3" id="KW-1185">Reference proteome</keyword>
<dbReference type="SUPFAM" id="SSF51905">
    <property type="entry name" value="FAD/NAD(P)-binding domain"/>
    <property type="match status" value="1"/>
</dbReference>
<dbReference type="RefSeq" id="WP_159981028.1">
    <property type="nucleotide sequence ID" value="NZ_BLIV01000012.1"/>
</dbReference>
<evidence type="ECO:0000313" key="2">
    <source>
        <dbReference type="EMBL" id="GFE52412.1"/>
    </source>
</evidence>
<gene>
    <name evidence="2" type="ORF">So717_41650</name>
</gene>
<protein>
    <recommendedName>
        <fullName evidence="1">Amine oxidase domain-containing protein</fullName>
    </recommendedName>
</protein>
<dbReference type="Pfam" id="PF13450">
    <property type="entry name" value="NAD_binding_8"/>
    <property type="match status" value="1"/>
</dbReference>
<dbReference type="Gene3D" id="3.90.660.10">
    <property type="match status" value="1"/>
</dbReference>
<comment type="caution">
    <text evidence="2">The sequence shown here is derived from an EMBL/GenBank/DDBJ whole genome shotgun (WGS) entry which is preliminary data.</text>
</comment>
<dbReference type="PANTHER" id="PTHR16128">
    <property type="entry name" value="FAD/NAD(P)-BINDING OXIDOREDUCTASE FAMILY PROTEIN"/>
    <property type="match status" value="1"/>
</dbReference>
<dbReference type="AlphaFoldDB" id="A0A640VXL0"/>
<dbReference type="Proteomes" id="UP000436522">
    <property type="component" value="Unassembled WGS sequence"/>
</dbReference>
<dbReference type="GO" id="GO:0016491">
    <property type="term" value="F:oxidoreductase activity"/>
    <property type="evidence" value="ECO:0007669"/>
    <property type="project" value="InterPro"/>
</dbReference>
<dbReference type="InterPro" id="IPR036188">
    <property type="entry name" value="FAD/NAD-bd_sf"/>
</dbReference>
<evidence type="ECO:0000313" key="3">
    <source>
        <dbReference type="Proteomes" id="UP000436522"/>
    </source>
</evidence>
<name>A0A640VXL0_9RHOB</name>
<organism evidence="2 3">
    <name type="scientific">Roseobacter cerasinus</name>
    <dbReference type="NCBI Taxonomy" id="2602289"/>
    <lineage>
        <taxon>Bacteria</taxon>
        <taxon>Pseudomonadati</taxon>
        <taxon>Pseudomonadota</taxon>
        <taxon>Alphaproteobacteria</taxon>
        <taxon>Rhodobacterales</taxon>
        <taxon>Roseobacteraceae</taxon>
        <taxon>Roseobacter</taxon>
    </lineage>
</organism>
<accession>A0A640VXL0</accession>